<dbReference type="InterPro" id="IPR010982">
    <property type="entry name" value="Lambda_DNA-bd_dom_sf"/>
</dbReference>
<evidence type="ECO:0000256" key="1">
    <source>
        <dbReference type="SAM" id="MobiDB-lite"/>
    </source>
</evidence>
<organism evidence="3 4">
    <name type="scientific">Streptomyces bullii</name>
    <dbReference type="NCBI Taxonomy" id="349910"/>
    <lineage>
        <taxon>Bacteria</taxon>
        <taxon>Bacillati</taxon>
        <taxon>Actinomycetota</taxon>
        <taxon>Actinomycetes</taxon>
        <taxon>Kitasatosporales</taxon>
        <taxon>Streptomycetaceae</taxon>
        <taxon>Streptomyces</taxon>
    </lineage>
</organism>
<reference evidence="4" key="1">
    <citation type="journal article" date="2019" name="Int. J. Syst. Evol. Microbiol.">
        <title>The Global Catalogue of Microorganisms (GCM) 10K type strain sequencing project: providing services to taxonomists for standard genome sequencing and annotation.</title>
        <authorList>
            <consortium name="The Broad Institute Genomics Platform"/>
            <consortium name="The Broad Institute Genome Sequencing Center for Infectious Disease"/>
            <person name="Wu L."/>
            <person name="Ma J."/>
        </authorList>
    </citation>
    <scope>NUCLEOTIDE SEQUENCE [LARGE SCALE GENOMIC DNA]</scope>
    <source>
        <strain evidence="4">CGMCC 4.7248</strain>
    </source>
</reference>
<name>A0ABW0UL47_9ACTN</name>
<evidence type="ECO:0000313" key="3">
    <source>
        <dbReference type="EMBL" id="MFC5633679.1"/>
    </source>
</evidence>
<proteinExistence type="predicted"/>
<dbReference type="CDD" id="cd00093">
    <property type="entry name" value="HTH_XRE"/>
    <property type="match status" value="1"/>
</dbReference>
<feature type="domain" description="HTH cro/C1-type" evidence="2">
    <location>
        <begin position="22"/>
        <end position="75"/>
    </location>
</feature>
<feature type="region of interest" description="Disordered" evidence="1">
    <location>
        <begin position="73"/>
        <end position="92"/>
    </location>
</feature>
<dbReference type="InterPro" id="IPR001387">
    <property type="entry name" value="Cro/C1-type_HTH"/>
</dbReference>
<keyword evidence="4" id="KW-1185">Reference proteome</keyword>
<comment type="caution">
    <text evidence="3">The sequence shown here is derived from an EMBL/GenBank/DDBJ whole genome shotgun (WGS) entry which is preliminary data.</text>
</comment>
<gene>
    <name evidence="3" type="ORF">ACFPZJ_07700</name>
</gene>
<dbReference type="SUPFAM" id="SSF47413">
    <property type="entry name" value="lambda repressor-like DNA-binding domains"/>
    <property type="match status" value="1"/>
</dbReference>
<sequence length="92" mass="10216">MHDLPDDDSWLRDQRRAIGNRVRQLRIDQNLTQERLYLAARISRYTLQRAEAGEEIQLSTLLRIARVLGVSLGQLEGSPPPAPGGSDPAAGQ</sequence>
<dbReference type="RefSeq" id="WP_381018910.1">
    <property type="nucleotide sequence ID" value="NZ_JBHSNY010000002.1"/>
</dbReference>
<accession>A0ABW0UL47</accession>
<dbReference type="EMBL" id="JBHSNY010000002">
    <property type="protein sequence ID" value="MFC5633679.1"/>
    <property type="molecule type" value="Genomic_DNA"/>
</dbReference>
<dbReference type="Pfam" id="PF01381">
    <property type="entry name" value="HTH_3"/>
    <property type="match status" value="1"/>
</dbReference>
<evidence type="ECO:0000259" key="2">
    <source>
        <dbReference type="PROSITE" id="PS50943"/>
    </source>
</evidence>
<dbReference type="Proteomes" id="UP001596154">
    <property type="component" value="Unassembled WGS sequence"/>
</dbReference>
<dbReference type="SMART" id="SM00530">
    <property type="entry name" value="HTH_XRE"/>
    <property type="match status" value="1"/>
</dbReference>
<evidence type="ECO:0000313" key="4">
    <source>
        <dbReference type="Proteomes" id="UP001596154"/>
    </source>
</evidence>
<dbReference type="PROSITE" id="PS50943">
    <property type="entry name" value="HTH_CROC1"/>
    <property type="match status" value="1"/>
</dbReference>
<protein>
    <submittedName>
        <fullName evidence="3">Helix-turn-helix domain-containing protein</fullName>
    </submittedName>
</protein>
<dbReference type="Gene3D" id="1.10.260.40">
    <property type="entry name" value="lambda repressor-like DNA-binding domains"/>
    <property type="match status" value="1"/>
</dbReference>